<keyword evidence="2" id="KW-1185">Reference proteome</keyword>
<evidence type="ECO:0000313" key="2">
    <source>
        <dbReference type="Proteomes" id="UP000683360"/>
    </source>
</evidence>
<accession>A0A8S3S4Q7</accession>
<evidence type="ECO:0000313" key="1">
    <source>
        <dbReference type="EMBL" id="CAG2211902.1"/>
    </source>
</evidence>
<organism evidence="1 2">
    <name type="scientific">Mytilus edulis</name>
    <name type="common">Blue mussel</name>
    <dbReference type="NCBI Taxonomy" id="6550"/>
    <lineage>
        <taxon>Eukaryota</taxon>
        <taxon>Metazoa</taxon>
        <taxon>Spiralia</taxon>
        <taxon>Lophotrochozoa</taxon>
        <taxon>Mollusca</taxon>
        <taxon>Bivalvia</taxon>
        <taxon>Autobranchia</taxon>
        <taxon>Pteriomorphia</taxon>
        <taxon>Mytilida</taxon>
        <taxon>Mytiloidea</taxon>
        <taxon>Mytilidae</taxon>
        <taxon>Mytilinae</taxon>
        <taxon>Mytilus</taxon>
    </lineage>
</organism>
<reference evidence="1" key="1">
    <citation type="submission" date="2021-03" db="EMBL/GenBank/DDBJ databases">
        <authorList>
            <person name="Bekaert M."/>
        </authorList>
    </citation>
    <scope>NUCLEOTIDE SEQUENCE</scope>
</reference>
<name>A0A8S3S4Q7_MYTED</name>
<protein>
    <submittedName>
        <fullName evidence="1">Uncharacterized protein</fullName>
    </submittedName>
</protein>
<dbReference type="AlphaFoldDB" id="A0A8S3S4Q7"/>
<sequence length="160" mass="18065">MERRRDRDKLTKASVAEEGLSYVCVMQTYCNTILLKMLCNVAVFILGTKTWRSQLRIKCKENAPVVCLQGDGAYNNPLYSGAGRTPFQHATQVAIDLKKNFNYRVKVVTPVIDLDPVQNIIKSIPGISQLHNFKLEDSFLRVWKAYGIGAAFLPVHVQVH</sequence>
<dbReference type="Proteomes" id="UP000683360">
    <property type="component" value="Unassembled WGS sequence"/>
</dbReference>
<comment type="caution">
    <text evidence="1">The sequence shown here is derived from an EMBL/GenBank/DDBJ whole genome shotgun (WGS) entry which is preliminary data.</text>
</comment>
<gene>
    <name evidence="1" type="ORF">MEDL_25915</name>
</gene>
<dbReference type="EMBL" id="CAJPWZ010001281">
    <property type="protein sequence ID" value="CAG2211902.1"/>
    <property type="molecule type" value="Genomic_DNA"/>
</dbReference>
<proteinExistence type="predicted"/>